<feature type="transmembrane region" description="Helical" evidence="1">
    <location>
        <begin position="7"/>
        <end position="27"/>
    </location>
</feature>
<name>A0A1G2SGL7_9BACT</name>
<dbReference type="Proteomes" id="UP000177987">
    <property type="component" value="Unassembled WGS sequence"/>
</dbReference>
<proteinExistence type="predicted"/>
<protein>
    <recommendedName>
        <fullName evidence="2">Inner membrane protein YgaP-like transmembrane domain-containing protein</fullName>
    </recommendedName>
</protein>
<keyword evidence="1" id="KW-0472">Membrane</keyword>
<gene>
    <name evidence="3" type="ORF">A2937_01925</name>
</gene>
<comment type="caution">
    <text evidence="3">The sequence shown here is derived from an EMBL/GenBank/DDBJ whole genome shotgun (WGS) entry which is preliminary data.</text>
</comment>
<evidence type="ECO:0000313" key="3">
    <source>
        <dbReference type="EMBL" id="OHA83809.1"/>
    </source>
</evidence>
<evidence type="ECO:0000313" key="4">
    <source>
        <dbReference type="Proteomes" id="UP000177987"/>
    </source>
</evidence>
<organism evidence="3 4">
    <name type="scientific">Candidatus Yonathbacteria bacterium RIFCSPLOWO2_01_FULL_47_33b</name>
    <dbReference type="NCBI Taxonomy" id="1802727"/>
    <lineage>
        <taxon>Bacteria</taxon>
        <taxon>Candidatus Yonathiibacteriota</taxon>
    </lineage>
</organism>
<feature type="domain" description="Inner membrane protein YgaP-like transmembrane" evidence="2">
    <location>
        <begin position="14"/>
        <end position="63"/>
    </location>
</feature>
<keyword evidence="1" id="KW-1133">Transmembrane helix</keyword>
<keyword evidence="1" id="KW-0812">Transmembrane</keyword>
<reference evidence="3 4" key="1">
    <citation type="journal article" date="2016" name="Nat. Commun.">
        <title>Thousands of microbial genomes shed light on interconnected biogeochemical processes in an aquifer system.</title>
        <authorList>
            <person name="Anantharaman K."/>
            <person name="Brown C.T."/>
            <person name="Hug L.A."/>
            <person name="Sharon I."/>
            <person name="Castelle C.J."/>
            <person name="Probst A.J."/>
            <person name="Thomas B.C."/>
            <person name="Singh A."/>
            <person name="Wilkins M.J."/>
            <person name="Karaoz U."/>
            <person name="Brodie E.L."/>
            <person name="Williams K.H."/>
            <person name="Hubbard S.S."/>
            <person name="Banfield J.F."/>
        </authorList>
    </citation>
    <scope>NUCLEOTIDE SEQUENCE [LARGE SCALE GENOMIC DNA]</scope>
</reference>
<evidence type="ECO:0000259" key="2">
    <source>
        <dbReference type="Pfam" id="PF11127"/>
    </source>
</evidence>
<dbReference type="AlphaFoldDB" id="A0A1G2SGL7"/>
<evidence type="ECO:0000256" key="1">
    <source>
        <dbReference type="SAM" id="Phobius"/>
    </source>
</evidence>
<feature type="transmembrane region" description="Helical" evidence="1">
    <location>
        <begin position="39"/>
        <end position="62"/>
    </location>
</feature>
<dbReference type="EMBL" id="MHUW01000013">
    <property type="protein sequence ID" value="OHA83809.1"/>
    <property type="molecule type" value="Genomic_DNA"/>
</dbReference>
<dbReference type="STRING" id="1802727.A2937_01925"/>
<dbReference type="InterPro" id="IPR021309">
    <property type="entry name" value="YgaP-like_TM"/>
</dbReference>
<dbReference type="Pfam" id="PF11127">
    <property type="entry name" value="YgaP-like_TM"/>
    <property type="match status" value="1"/>
</dbReference>
<accession>A0A1G2SGL7</accession>
<sequence length="78" mass="8236">MLKFAKFMATAPGRIIRVVAGAAIIWWGSMIGDTTTGMVVILVGAIPFFAGILNLCMIAPFIGVPFKGKDILALPDAQ</sequence>